<name>A0A1Q5NZF5_9BACI</name>
<dbReference type="AlphaFoldDB" id="A0A1Q5NZF5"/>
<evidence type="ECO:0000313" key="1">
    <source>
        <dbReference type="EMBL" id="OKL35316.1"/>
    </source>
</evidence>
<organism evidence="1 2">
    <name type="scientific">Domibacillus mangrovi</name>
    <dbReference type="NCBI Taxonomy" id="1714354"/>
    <lineage>
        <taxon>Bacteria</taxon>
        <taxon>Bacillati</taxon>
        <taxon>Bacillota</taxon>
        <taxon>Bacilli</taxon>
        <taxon>Bacillales</taxon>
        <taxon>Bacillaceae</taxon>
        <taxon>Domibacillus</taxon>
    </lineage>
</organism>
<comment type="caution">
    <text evidence="1">The sequence shown here is derived from an EMBL/GenBank/DDBJ whole genome shotgun (WGS) entry which is preliminary data.</text>
</comment>
<keyword evidence="2" id="KW-1185">Reference proteome</keyword>
<dbReference type="RefSeq" id="WP_073712863.1">
    <property type="nucleotide sequence ID" value="NZ_MRWQ01000027.1"/>
</dbReference>
<reference evidence="1 2" key="1">
    <citation type="submission" date="2016-12" db="EMBL/GenBank/DDBJ databases">
        <title>Domibacillus sp. SAOS 44 whole genome sequencing.</title>
        <authorList>
            <person name="Verma A."/>
            <person name="Krishnamurthi S."/>
        </authorList>
    </citation>
    <scope>NUCLEOTIDE SEQUENCE [LARGE SCALE GENOMIC DNA]</scope>
    <source>
        <strain evidence="1 2">SAOS 44</strain>
    </source>
</reference>
<gene>
    <name evidence="1" type="ORF">BLL40_16035</name>
</gene>
<sequence>MNFKDGFTCSACGKQILENDLVAWTGNNNFVHLICDTIQIREGVKFMGRAKNLKEQIALHENIA</sequence>
<proteinExistence type="predicted"/>
<dbReference type="EMBL" id="MRWQ01000027">
    <property type="protein sequence ID" value="OKL35316.1"/>
    <property type="molecule type" value="Genomic_DNA"/>
</dbReference>
<accession>A0A1Q5NZF5</accession>
<evidence type="ECO:0000313" key="2">
    <source>
        <dbReference type="Proteomes" id="UP000186524"/>
    </source>
</evidence>
<dbReference type="OrthoDB" id="2970474at2"/>
<dbReference type="Proteomes" id="UP000186524">
    <property type="component" value="Unassembled WGS sequence"/>
</dbReference>
<protein>
    <submittedName>
        <fullName evidence="1">Uncharacterized protein</fullName>
    </submittedName>
</protein>